<feature type="compositionally biased region" description="Acidic residues" evidence="1">
    <location>
        <begin position="287"/>
        <end position="312"/>
    </location>
</feature>
<evidence type="ECO:0000256" key="1">
    <source>
        <dbReference type="SAM" id="MobiDB-lite"/>
    </source>
</evidence>
<accession>A0A2R6RVL0</accession>
<feature type="compositionally biased region" description="Acidic residues" evidence="1">
    <location>
        <begin position="268"/>
        <end position="280"/>
    </location>
</feature>
<feature type="compositionally biased region" description="Polar residues" evidence="1">
    <location>
        <begin position="236"/>
        <end position="247"/>
    </location>
</feature>
<feature type="compositionally biased region" description="Low complexity" evidence="1">
    <location>
        <begin position="322"/>
        <end position="354"/>
    </location>
</feature>
<gene>
    <name evidence="2" type="ORF">PHLCEN_2v1944</name>
</gene>
<dbReference type="EMBL" id="MLYV02000162">
    <property type="protein sequence ID" value="PSS34040.1"/>
    <property type="molecule type" value="Genomic_DNA"/>
</dbReference>
<feature type="region of interest" description="Disordered" evidence="1">
    <location>
        <begin position="81"/>
        <end position="110"/>
    </location>
</feature>
<sequence>MAVIVACHIRPSPPPIHDHIPFGNIPNISDPSVPRSVLAHSLLAAAVAIPALTSTLEPEYCLSSKRKSHDDEDDENVHATKRFKLDSENDSLFGPLGPSPTPPPVTANPNNALSVTIEQAIAAIFDSPEVAPPPPSPQPQHATLPSDCLAPPRLPQSPLASPPSYAHAQDSEQPPNARPLVPPQSHRVVEPPLWKIACRTRVEHIAELYGYPTIRASVAHQASRTTGSARPDASPLVQTSTHSSGSSDLRLEIYTPSSYASSSTSTSELDDDEDDDDDDECMKSEFEMEDDVDMSFDLDDDSDSEIDEDEDESRPCIHESVLDVSLSETSSSSSDDSSTSSSLPRTPPLETSTPNHILRPGIPPFTPLPSLSTIPVLCLRTYPTAAKHGTPGKVAPWARGVLSRNSLMAQARIGCPGQPRSLDWW</sequence>
<organism evidence="2 3">
    <name type="scientific">Hermanssonia centrifuga</name>
    <dbReference type="NCBI Taxonomy" id="98765"/>
    <lineage>
        <taxon>Eukaryota</taxon>
        <taxon>Fungi</taxon>
        <taxon>Dikarya</taxon>
        <taxon>Basidiomycota</taxon>
        <taxon>Agaricomycotina</taxon>
        <taxon>Agaricomycetes</taxon>
        <taxon>Polyporales</taxon>
        <taxon>Meruliaceae</taxon>
        <taxon>Hermanssonia</taxon>
    </lineage>
</organism>
<reference evidence="2 3" key="1">
    <citation type="submission" date="2018-02" db="EMBL/GenBank/DDBJ databases">
        <title>Genome sequence of the basidiomycete white-rot fungus Phlebia centrifuga.</title>
        <authorList>
            <person name="Granchi Z."/>
            <person name="Peng M."/>
            <person name="de Vries R.P."/>
            <person name="Hilden K."/>
            <person name="Makela M.R."/>
            <person name="Grigoriev I."/>
            <person name="Riley R."/>
        </authorList>
    </citation>
    <scope>NUCLEOTIDE SEQUENCE [LARGE SCALE GENOMIC DNA]</scope>
    <source>
        <strain evidence="2 3">FBCC195</strain>
    </source>
</reference>
<protein>
    <submittedName>
        <fullName evidence="2">Uncharacterized protein</fullName>
    </submittedName>
</protein>
<dbReference type="OrthoDB" id="2802674at2759"/>
<proteinExistence type="predicted"/>
<dbReference type="Proteomes" id="UP000186601">
    <property type="component" value="Unassembled WGS sequence"/>
</dbReference>
<feature type="compositionally biased region" description="Pro residues" evidence="1">
    <location>
        <begin position="97"/>
        <end position="106"/>
    </location>
</feature>
<feature type="region of interest" description="Disordered" evidence="1">
    <location>
        <begin position="127"/>
        <end position="185"/>
    </location>
</feature>
<dbReference type="AlphaFoldDB" id="A0A2R6RVL0"/>
<feature type="region of interest" description="Disordered" evidence="1">
    <location>
        <begin position="222"/>
        <end position="361"/>
    </location>
</feature>
<keyword evidence="3" id="KW-1185">Reference proteome</keyword>
<name>A0A2R6RVL0_9APHY</name>
<comment type="caution">
    <text evidence="2">The sequence shown here is derived from an EMBL/GenBank/DDBJ whole genome shotgun (WGS) entry which is preliminary data.</text>
</comment>
<evidence type="ECO:0000313" key="2">
    <source>
        <dbReference type="EMBL" id="PSS34040.1"/>
    </source>
</evidence>
<evidence type="ECO:0000313" key="3">
    <source>
        <dbReference type="Proteomes" id="UP000186601"/>
    </source>
</evidence>